<evidence type="ECO:0000256" key="2">
    <source>
        <dbReference type="ARBA" id="ARBA00006824"/>
    </source>
</evidence>
<sequence length="177" mass="20374">MAASLWRGYLRLLEKFPLRTMASTTGTLMATGDCISQFAVEKKSTKEYDIVRTGRFFVFGFCVIGPMMRGWYFTLDKLYAGKNLAALKMMATDQLCGAPVFISVFICGMSVLRMESLDEIKAKFKRDFIPIMTNNYKVWPASQFINFYFLPLQHRVLFVNFIALGWNTYLAWASEKK</sequence>
<gene>
    <name evidence="9" type="primary">LOC101861983</name>
</gene>
<accession>A0ABM0K2R7</accession>
<evidence type="ECO:0000313" key="8">
    <source>
        <dbReference type="Proteomes" id="UP000694888"/>
    </source>
</evidence>
<evidence type="ECO:0000256" key="3">
    <source>
        <dbReference type="ARBA" id="ARBA00022692"/>
    </source>
</evidence>
<keyword evidence="3 7" id="KW-0812">Transmembrane</keyword>
<proteinExistence type="inferred from homology"/>
<name>A0ABM0K2R7_APLCA</name>
<evidence type="ECO:0000256" key="7">
    <source>
        <dbReference type="RuleBase" id="RU363053"/>
    </source>
</evidence>
<dbReference type="PANTHER" id="PTHR11266:SF17">
    <property type="entry name" value="PROTEIN MPV17"/>
    <property type="match status" value="1"/>
</dbReference>
<evidence type="ECO:0000313" key="9">
    <source>
        <dbReference type="RefSeq" id="XP_005107414.2"/>
    </source>
</evidence>
<keyword evidence="5 7" id="KW-0472">Membrane</keyword>
<feature type="transmembrane region" description="Helical" evidence="7">
    <location>
        <begin position="95"/>
        <end position="114"/>
    </location>
</feature>
<evidence type="ECO:0000256" key="1">
    <source>
        <dbReference type="ARBA" id="ARBA00004141"/>
    </source>
</evidence>
<dbReference type="Pfam" id="PF04117">
    <property type="entry name" value="Mpv17_PMP22"/>
    <property type="match status" value="1"/>
</dbReference>
<evidence type="ECO:0000256" key="6">
    <source>
        <dbReference type="ARBA" id="ARBA00049743"/>
    </source>
</evidence>
<dbReference type="RefSeq" id="XP_005107414.2">
    <property type="nucleotide sequence ID" value="XM_005107357.3"/>
</dbReference>
<evidence type="ECO:0000256" key="5">
    <source>
        <dbReference type="ARBA" id="ARBA00023136"/>
    </source>
</evidence>
<comment type="similarity">
    <text evidence="2 7">Belongs to the peroxisomal membrane protein PXMP2/4 family.</text>
</comment>
<keyword evidence="4 7" id="KW-1133">Transmembrane helix</keyword>
<dbReference type="InterPro" id="IPR007248">
    <property type="entry name" value="Mpv17_PMP22"/>
</dbReference>
<feature type="transmembrane region" description="Helical" evidence="7">
    <location>
        <begin position="56"/>
        <end position="75"/>
    </location>
</feature>
<reference evidence="9" key="1">
    <citation type="submission" date="2025-08" db="UniProtKB">
        <authorList>
            <consortium name="RefSeq"/>
        </authorList>
    </citation>
    <scope>IDENTIFICATION</scope>
</reference>
<keyword evidence="8" id="KW-1185">Reference proteome</keyword>
<feature type="transmembrane region" description="Helical" evidence="7">
    <location>
        <begin position="152"/>
        <end position="172"/>
    </location>
</feature>
<comment type="subcellular location">
    <subcellularLocation>
        <location evidence="1">Membrane</location>
        <topology evidence="1">Multi-pass membrane protein</topology>
    </subcellularLocation>
</comment>
<evidence type="ECO:0000256" key="4">
    <source>
        <dbReference type="ARBA" id="ARBA00022989"/>
    </source>
</evidence>
<organism evidence="8 9">
    <name type="scientific">Aplysia californica</name>
    <name type="common">California sea hare</name>
    <dbReference type="NCBI Taxonomy" id="6500"/>
    <lineage>
        <taxon>Eukaryota</taxon>
        <taxon>Metazoa</taxon>
        <taxon>Spiralia</taxon>
        <taxon>Lophotrochozoa</taxon>
        <taxon>Mollusca</taxon>
        <taxon>Gastropoda</taxon>
        <taxon>Heterobranchia</taxon>
        <taxon>Euthyneura</taxon>
        <taxon>Tectipleura</taxon>
        <taxon>Aplysiida</taxon>
        <taxon>Aplysioidea</taxon>
        <taxon>Aplysiidae</taxon>
        <taxon>Aplysia</taxon>
    </lineage>
</organism>
<dbReference type="GeneID" id="101861983"/>
<dbReference type="PANTHER" id="PTHR11266">
    <property type="entry name" value="PEROXISOMAL MEMBRANE PROTEIN 2, PXMP2 MPV17"/>
    <property type="match status" value="1"/>
</dbReference>
<dbReference type="Proteomes" id="UP000694888">
    <property type="component" value="Unplaced"/>
</dbReference>
<protein>
    <recommendedName>
        <fullName evidence="6">Mitochondrial inner membrane protein Mpv17</fullName>
    </recommendedName>
</protein>